<dbReference type="Pfam" id="PF08441">
    <property type="entry name" value="Integrin_A_Ig_1"/>
    <property type="match status" value="1"/>
</dbReference>
<feature type="repeat" description="FG-GAP" evidence="12">
    <location>
        <begin position="250"/>
        <end position="309"/>
    </location>
</feature>
<evidence type="ECO:0000313" key="17">
    <source>
        <dbReference type="EMBL" id="CAI9729400.1"/>
    </source>
</evidence>
<accession>A0AA36B7Q0</accession>
<evidence type="ECO:0000256" key="2">
    <source>
        <dbReference type="ARBA" id="ARBA00008054"/>
    </source>
</evidence>
<dbReference type="PANTHER" id="PTHR23220:SF122">
    <property type="entry name" value="INTEGRIN ALPHA-PS1"/>
    <property type="match status" value="1"/>
</dbReference>
<dbReference type="Gene3D" id="1.20.5.930">
    <property type="entry name" value="Bicelle-embedded integrin alpha(iib) transmembrane segment"/>
    <property type="match status" value="1"/>
</dbReference>
<keyword evidence="5" id="KW-0677">Repeat</keyword>
<feature type="transmembrane region" description="Helical" evidence="13">
    <location>
        <begin position="844"/>
        <end position="870"/>
    </location>
</feature>
<reference evidence="17" key="1">
    <citation type="submission" date="2023-08" db="EMBL/GenBank/DDBJ databases">
        <authorList>
            <person name="Alioto T."/>
            <person name="Alioto T."/>
            <person name="Gomez Garrido J."/>
        </authorList>
    </citation>
    <scope>NUCLEOTIDE SEQUENCE</scope>
</reference>
<dbReference type="InterPro" id="IPR032695">
    <property type="entry name" value="Integrin_dom_sf"/>
</dbReference>
<evidence type="ECO:0000256" key="1">
    <source>
        <dbReference type="ARBA" id="ARBA00004479"/>
    </source>
</evidence>
<keyword evidence="10 13" id="KW-0675">Receptor</keyword>
<dbReference type="Gene3D" id="2.60.40.1510">
    <property type="entry name" value="ntegrin, alpha v. Chain A, domain 3"/>
    <property type="match status" value="1"/>
</dbReference>
<keyword evidence="4" id="KW-0732">Signal</keyword>
<keyword evidence="9 13" id="KW-0472">Membrane</keyword>
<evidence type="ECO:0000256" key="11">
    <source>
        <dbReference type="ARBA" id="ARBA00023180"/>
    </source>
</evidence>
<protein>
    <submittedName>
        <fullName evidence="17">Integrin alpha-6-like</fullName>
    </submittedName>
</protein>
<dbReference type="PROSITE" id="PS51470">
    <property type="entry name" value="FG_GAP"/>
    <property type="match status" value="3"/>
</dbReference>
<organism evidence="17 18">
    <name type="scientific">Octopus vulgaris</name>
    <name type="common">Common octopus</name>
    <dbReference type="NCBI Taxonomy" id="6645"/>
    <lineage>
        <taxon>Eukaryota</taxon>
        <taxon>Metazoa</taxon>
        <taxon>Spiralia</taxon>
        <taxon>Lophotrochozoa</taxon>
        <taxon>Mollusca</taxon>
        <taxon>Cephalopoda</taxon>
        <taxon>Coleoidea</taxon>
        <taxon>Octopodiformes</taxon>
        <taxon>Octopoda</taxon>
        <taxon>Incirrata</taxon>
        <taxon>Octopodidae</taxon>
        <taxon>Octopus</taxon>
    </lineage>
</organism>
<gene>
    <name evidence="17" type="ORF">OCTVUL_1B016611</name>
</gene>
<evidence type="ECO:0000256" key="5">
    <source>
        <dbReference type="ARBA" id="ARBA00022737"/>
    </source>
</evidence>
<evidence type="ECO:0000256" key="7">
    <source>
        <dbReference type="ARBA" id="ARBA00022989"/>
    </source>
</evidence>
<keyword evidence="3 13" id="KW-0812">Transmembrane</keyword>
<dbReference type="InterPro" id="IPR028994">
    <property type="entry name" value="Integrin_alpha_N"/>
</dbReference>
<dbReference type="InterPro" id="IPR013517">
    <property type="entry name" value="FG-GAP"/>
</dbReference>
<keyword evidence="6 13" id="KW-0130">Cell adhesion</keyword>
<dbReference type="PRINTS" id="PR01185">
    <property type="entry name" value="INTEGRINA"/>
</dbReference>
<evidence type="ECO:0000259" key="15">
    <source>
        <dbReference type="Pfam" id="PF08441"/>
    </source>
</evidence>
<dbReference type="InterPro" id="IPR013649">
    <property type="entry name" value="Integrin_alpha_Ig-like_1"/>
</dbReference>
<dbReference type="EMBL" id="OX597823">
    <property type="protein sequence ID" value="CAI9729400.1"/>
    <property type="molecule type" value="Genomic_DNA"/>
</dbReference>
<evidence type="ECO:0000256" key="14">
    <source>
        <dbReference type="SAM" id="MobiDB-lite"/>
    </source>
</evidence>
<feature type="repeat" description="FG-GAP" evidence="12">
    <location>
        <begin position="310"/>
        <end position="367"/>
    </location>
</feature>
<evidence type="ECO:0000256" key="4">
    <source>
        <dbReference type="ARBA" id="ARBA00022729"/>
    </source>
</evidence>
<keyword evidence="7 13" id="KW-1133">Transmembrane helix</keyword>
<evidence type="ECO:0000256" key="6">
    <source>
        <dbReference type="ARBA" id="ARBA00022889"/>
    </source>
</evidence>
<sequence>MNEDYSEWTKVSNGKTETYFGYSVGLAHLTSATNNVLIGAPKDNYDQCKNSGFSKTGVIFSCSSTTDDSCSKFCVHNLESTLGRDIQNVSNAWLGVNIDINPRKEEFVTCGHRWKSVYVDDQYVKTFYMKGFCVVTTLNGSKSRRLLLMKSDNITAGGTSVKYTQDGQKIIVGVLGRDKYPGGIILFPNVGPNPDGKPMLLSSNIDNNYAGYAVASGKFFNNKYEYSVMGVPRDGSGAVLIIDETNHIVQRLQSESKEIGSYFGMKLCVADVNKDGLDDLLVGAPMEPGQSREEGQVIVYLSDGKKLQKKLVLFGDKEEGARFGSAMTLIGDIDQDGFIDIAIGAPYENNQEGAIYIYNTNKEGLPSTYSQKITGKDAAMGKDMKGFGISISDSVDVNNDSCPDFLVGAYLSNQVRLLFSRPVLDLNLELLPESQKINFAEYNCPNHGNKAVCFKVKLKFSYVQNNNQIPPKIDLEGQLATGSQSQMNLSRGVQSFGFKLETGKKLEKEFHIIVKEHPNIFQPIHITIQMALAKNATCKICPILRTKTFLKKIPFELECGDDDKCTTDLKVSASTTLKYLLYQKEEKFDIKVVVSNGNNHAYNSFATFVFPKYLQYIQAIKYKVQPDFECSTDSSAEEDMVHCTLGNPLPKNTNSTFALKFSSTGTIDQPENAINISVKTKSFEKPQDLKNNKITIKIPNRMKASTEFYGNSNPDLLTSETKNITVTHVLAIYNHGPSPLFGVTLNVTLPSLLKERPDLIQRICKNPSCPTSFDWQTISKGSNRQVKIVFIVNEKIHSVKKDLKYLETKAILARKDHRLYIADKNQWPWKISVQTAFQIEQEPIAWWIILLCILGGIFILALFIVLCWWLGFFKRNKVNRDEDQKSFAASEKLSNEPEENNVVPEKNTNSDDKFL</sequence>
<keyword evidence="11" id="KW-0325">Glycoprotein</keyword>
<dbReference type="GO" id="GO:0007160">
    <property type="term" value="P:cell-matrix adhesion"/>
    <property type="evidence" value="ECO:0007669"/>
    <property type="project" value="TreeGrafter"/>
</dbReference>
<feature type="repeat" description="FG-GAP" evidence="12">
    <location>
        <begin position="371"/>
        <end position="435"/>
    </location>
</feature>
<dbReference type="InterPro" id="IPR000413">
    <property type="entry name" value="Integrin_alpha"/>
</dbReference>
<comment type="similarity">
    <text evidence="2 13">Belongs to the integrin alpha chain family.</text>
</comment>
<feature type="region of interest" description="Disordered" evidence="14">
    <location>
        <begin position="888"/>
        <end position="915"/>
    </location>
</feature>
<dbReference type="Proteomes" id="UP001162480">
    <property type="component" value="Chromosome 10"/>
</dbReference>
<dbReference type="PANTHER" id="PTHR23220">
    <property type="entry name" value="INTEGRIN ALPHA"/>
    <property type="match status" value="1"/>
</dbReference>
<keyword evidence="8 13" id="KW-0401">Integrin</keyword>
<dbReference type="Gene3D" id="2.130.10.130">
    <property type="entry name" value="Integrin alpha, N-terminal"/>
    <property type="match status" value="1"/>
</dbReference>
<dbReference type="AlphaFoldDB" id="A0AA36B7Q0"/>
<dbReference type="GO" id="GO:0033627">
    <property type="term" value="P:cell adhesion mediated by integrin"/>
    <property type="evidence" value="ECO:0007669"/>
    <property type="project" value="TreeGrafter"/>
</dbReference>
<dbReference type="Pfam" id="PF20805">
    <property type="entry name" value="Integrin_A_Ig_2"/>
    <property type="match status" value="1"/>
</dbReference>
<evidence type="ECO:0000256" key="10">
    <source>
        <dbReference type="ARBA" id="ARBA00023170"/>
    </source>
</evidence>
<proteinExistence type="inferred from homology"/>
<evidence type="ECO:0000256" key="12">
    <source>
        <dbReference type="PROSITE-ProRule" id="PRU00803"/>
    </source>
</evidence>
<feature type="domain" description="Integrin alpha first immunoglubulin-like" evidence="15">
    <location>
        <begin position="420"/>
        <end position="548"/>
    </location>
</feature>
<dbReference type="InterPro" id="IPR013519">
    <property type="entry name" value="Int_alpha_beta-p"/>
</dbReference>
<evidence type="ECO:0000256" key="9">
    <source>
        <dbReference type="ARBA" id="ARBA00023136"/>
    </source>
</evidence>
<dbReference type="GO" id="GO:0008305">
    <property type="term" value="C:integrin complex"/>
    <property type="evidence" value="ECO:0007669"/>
    <property type="project" value="InterPro"/>
</dbReference>
<evidence type="ECO:0000256" key="13">
    <source>
        <dbReference type="RuleBase" id="RU003762"/>
    </source>
</evidence>
<dbReference type="SUPFAM" id="SSF69318">
    <property type="entry name" value="Integrin alpha N-terminal domain"/>
    <property type="match status" value="1"/>
</dbReference>
<evidence type="ECO:0000256" key="3">
    <source>
        <dbReference type="ARBA" id="ARBA00022692"/>
    </source>
</evidence>
<dbReference type="Pfam" id="PF01839">
    <property type="entry name" value="FG-GAP"/>
    <property type="match status" value="2"/>
</dbReference>
<dbReference type="Gene3D" id="2.60.40.1460">
    <property type="entry name" value="Integrin domains. Chain A, domain 2"/>
    <property type="match status" value="1"/>
</dbReference>
<dbReference type="InterPro" id="IPR048285">
    <property type="entry name" value="Integrin_alpha_Ig-like_2"/>
</dbReference>
<evidence type="ECO:0000313" key="18">
    <source>
        <dbReference type="Proteomes" id="UP001162480"/>
    </source>
</evidence>
<feature type="domain" description="Integrin alpha second immunoglobulin-like" evidence="16">
    <location>
        <begin position="559"/>
        <end position="698"/>
    </location>
</feature>
<dbReference type="SMART" id="SM00191">
    <property type="entry name" value="Int_alpha"/>
    <property type="match status" value="5"/>
</dbReference>
<comment type="subcellular location">
    <subcellularLocation>
        <location evidence="1 13">Membrane</location>
        <topology evidence="1 13">Single-pass type I membrane protein</topology>
    </subcellularLocation>
</comment>
<evidence type="ECO:0000256" key="8">
    <source>
        <dbReference type="ARBA" id="ARBA00023037"/>
    </source>
</evidence>
<dbReference type="GO" id="GO:0009897">
    <property type="term" value="C:external side of plasma membrane"/>
    <property type="evidence" value="ECO:0007669"/>
    <property type="project" value="TreeGrafter"/>
</dbReference>
<name>A0AA36B7Q0_OCTVU</name>
<dbReference type="GO" id="GO:0098609">
    <property type="term" value="P:cell-cell adhesion"/>
    <property type="evidence" value="ECO:0007669"/>
    <property type="project" value="TreeGrafter"/>
</dbReference>
<dbReference type="GO" id="GO:0005178">
    <property type="term" value="F:integrin binding"/>
    <property type="evidence" value="ECO:0007669"/>
    <property type="project" value="TreeGrafter"/>
</dbReference>
<dbReference type="SUPFAM" id="SSF69179">
    <property type="entry name" value="Integrin domains"/>
    <property type="match status" value="2"/>
</dbReference>
<keyword evidence="18" id="KW-1185">Reference proteome</keyword>
<dbReference type="GO" id="GO:0007229">
    <property type="term" value="P:integrin-mediated signaling pathway"/>
    <property type="evidence" value="ECO:0007669"/>
    <property type="project" value="UniProtKB-KW"/>
</dbReference>
<evidence type="ECO:0000259" key="16">
    <source>
        <dbReference type="Pfam" id="PF20805"/>
    </source>
</evidence>